<dbReference type="Proteomes" id="UP000615446">
    <property type="component" value="Unassembled WGS sequence"/>
</dbReference>
<name>A0A8H3R6I8_9GLOM</name>
<protein>
    <submittedName>
        <fullName evidence="1">Uncharacterized protein</fullName>
    </submittedName>
</protein>
<organism evidence="1 2">
    <name type="scientific">Rhizophagus clarus</name>
    <dbReference type="NCBI Taxonomy" id="94130"/>
    <lineage>
        <taxon>Eukaryota</taxon>
        <taxon>Fungi</taxon>
        <taxon>Fungi incertae sedis</taxon>
        <taxon>Mucoromycota</taxon>
        <taxon>Glomeromycotina</taxon>
        <taxon>Glomeromycetes</taxon>
        <taxon>Glomerales</taxon>
        <taxon>Glomeraceae</taxon>
        <taxon>Rhizophagus</taxon>
    </lineage>
</organism>
<accession>A0A8H3R6I8</accession>
<reference evidence="1" key="1">
    <citation type="submission" date="2019-10" db="EMBL/GenBank/DDBJ databases">
        <title>Conservation and host-specific expression of non-tandemly repeated heterogenous ribosome RNA gene in arbuscular mycorrhizal fungi.</title>
        <authorList>
            <person name="Maeda T."/>
            <person name="Kobayashi Y."/>
            <person name="Nakagawa T."/>
            <person name="Ezawa T."/>
            <person name="Yamaguchi K."/>
            <person name="Bino T."/>
            <person name="Nishimoto Y."/>
            <person name="Shigenobu S."/>
            <person name="Kawaguchi M."/>
        </authorList>
    </citation>
    <scope>NUCLEOTIDE SEQUENCE</scope>
    <source>
        <strain evidence="1">HR1</strain>
    </source>
</reference>
<proteinExistence type="predicted"/>
<dbReference type="EMBL" id="BLAL01000302">
    <property type="protein sequence ID" value="GET01765.1"/>
    <property type="molecule type" value="Genomic_DNA"/>
</dbReference>
<dbReference type="AlphaFoldDB" id="A0A8H3R6I8"/>
<sequence length="156" mass="18191">MAQFYEKNGSCMEKKNSVRVDPDDEVKWITYKINGTDKRSNISYDKWRSVIAQEDAMLIVKKNIQNKCSAEVWNLLNKRRISAVRGHGMEIEELEVLFTYKCERNEKVHRDSLNRGATALKRSQQLNHALRVLLLAPDQPQGFPDAFKKCAEWVYN</sequence>
<gene>
    <name evidence="1" type="ORF">RCL2_002816300</name>
</gene>
<evidence type="ECO:0000313" key="1">
    <source>
        <dbReference type="EMBL" id="GET01765.1"/>
    </source>
</evidence>
<evidence type="ECO:0000313" key="2">
    <source>
        <dbReference type="Proteomes" id="UP000615446"/>
    </source>
</evidence>
<dbReference type="OrthoDB" id="2442813at2759"/>
<comment type="caution">
    <text evidence="1">The sequence shown here is derived from an EMBL/GenBank/DDBJ whole genome shotgun (WGS) entry which is preliminary data.</text>
</comment>